<dbReference type="GO" id="GO:0003904">
    <property type="term" value="F:deoxyribodipyrimidine photo-lyase activity"/>
    <property type="evidence" value="ECO:0007669"/>
    <property type="project" value="UniProtKB-EC"/>
</dbReference>
<dbReference type="AlphaFoldDB" id="A0A0S3PSB3"/>
<dbReference type="Gene3D" id="1.10.579.10">
    <property type="entry name" value="DNA Cyclobutane Dipyrimidine Photolyase, subunit A, domain 3"/>
    <property type="match status" value="1"/>
</dbReference>
<dbReference type="OrthoDB" id="9772484at2"/>
<dbReference type="PROSITE" id="PS00691">
    <property type="entry name" value="DNA_PHOTOLYASES_1_2"/>
    <property type="match status" value="1"/>
</dbReference>
<feature type="binding site" evidence="8">
    <location>
        <begin position="233"/>
        <end position="237"/>
    </location>
    <ligand>
        <name>FAD</name>
        <dbReference type="ChEBI" id="CHEBI:57692"/>
    </ligand>
</feature>
<gene>
    <name evidence="12" type="primary">phrA</name>
    <name evidence="12" type="ORF">GJW-30_1_01245</name>
</gene>
<evidence type="ECO:0000256" key="1">
    <source>
        <dbReference type="ARBA" id="ARBA00001932"/>
    </source>
</evidence>
<evidence type="ECO:0000256" key="7">
    <source>
        <dbReference type="ARBA" id="ARBA00033999"/>
    </source>
</evidence>
<comment type="cofactor">
    <cofactor evidence="8">
        <name>FAD</name>
        <dbReference type="ChEBI" id="CHEBI:57692"/>
    </cofactor>
    <text evidence="8">Binds 1 FAD per subunit.</text>
</comment>
<dbReference type="Pfam" id="PF00875">
    <property type="entry name" value="DNA_photolyase"/>
    <property type="match status" value="1"/>
</dbReference>
<dbReference type="InterPro" id="IPR036134">
    <property type="entry name" value="Crypto/Photolyase_FAD-like_sf"/>
</dbReference>
<feature type="binding site" evidence="8">
    <location>
        <position position="274"/>
    </location>
    <ligand>
        <name>FAD</name>
        <dbReference type="ChEBI" id="CHEBI:57692"/>
    </ligand>
</feature>
<dbReference type="GO" id="GO:0071949">
    <property type="term" value="F:FAD binding"/>
    <property type="evidence" value="ECO:0007669"/>
    <property type="project" value="TreeGrafter"/>
</dbReference>
<dbReference type="PROSITE" id="PS00394">
    <property type="entry name" value="DNA_PHOTOLYASES_1_1"/>
    <property type="match status" value="1"/>
</dbReference>
<evidence type="ECO:0000256" key="9">
    <source>
        <dbReference type="PIRSR" id="PIRSR602081-2"/>
    </source>
</evidence>
<accession>A0A0S3PSB3</accession>
<dbReference type="InterPro" id="IPR018394">
    <property type="entry name" value="DNA_photolyase_1_CS_C"/>
</dbReference>
<dbReference type="SUPFAM" id="SSF52425">
    <property type="entry name" value="Cryptochrome/photolyase, N-terminal domain"/>
    <property type="match status" value="1"/>
</dbReference>
<evidence type="ECO:0000256" key="4">
    <source>
        <dbReference type="ARBA" id="ARBA00022630"/>
    </source>
</evidence>
<dbReference type="InterPro" id="IPR014729">
    <property type="entry name" value="Rossmann-like_a/b/a_fold"/>
</dbReference>
<dbReference type="PANTHER" id="PTHR11455:SF9">
    <property type="entry name" value="CRYPTOCHROME CIRCADIAN CLOCK 5 ISOFORM X1"/>
    <property type="match status" value="1"/>
</dbReference>
<keyword evidence="13" id="KW-1185">Reference proteome</keyword>
<dbReference type="EMBL" id="AP014946">
    <property type="protein sequence ID" value="BAT58718.1"/>
    <property type="molecule type" value="Genomic_DNA"/>
</dbReference>
<evidence type="ECO:0000256" key="10">
    <source>
        <dbReference type="RuleBase" id="RU004182"/>
    </source>
</evidence>
<dbReference type="InterPro" id="IPR005101">
    <property type="entry name" value="Cryptochr/Photolyase_FAD-bd"/>
</dbReference>
<dbReference type="Gene3D" id="3.40.50.620">
    <property type="entry name" value="HUPs"/>
    <property type="match status" value="1"/>
</dbReference>
<comment type="catalytic activity">
    <reaction evidence="7">
        <text>cyclobutadipyrimidine (in DNA) = 2 pyrimidine residues (in DNA).</text>
        <dbReference type="EC" id="4.1.99.3"/>
    </reaction>
</comment>
<keyword evidence="4 8" id="KW-0285">Flavoprotein</keyword>
<dbReference type="Pfam" id="PF03441">
    <property type="entry name" value="FAD_binding_7"/>
    <property type="match status" value="1"/>
</dbReference>
<dbReference type="Proteomes" id="UP000236884">
    <property type="component" value="Chromosome"/>
</dbReference>
<dbReference type="FunFam" id="1.10.579.10:FF:000003">
    <property type="entry name" value="Deoxyribodipyrimidine photo-lyase"/>
    <property type="match status" value="1"/>
</dbReference>
<reference evidence="12 13" key="1">
    <citation type="submission" date="2015-08" db="EMBL/GenBank/DDBJ databases">
        <title>Investigation of the bacterial diversity of lava forest soil.</title>
        <authorList>
            <person name="Lee J.S."/>
        </authorList>
    </citation>
    <scope>NUCLEOTIDE SEQUENCE [LARGE SCALE GENOMIC DNA]</scope>
    <source>
        <strain evidence="12 13">GJW-30</strain>
    </source>
</reference>
<feature type="site" description="Electron transfer via tryptophanyl radical" evidence="9">
    <location>
        <position position="308"/>
    </location>
</feature>
<dbReference type="InterPro" id="IPR006050">
    <property type="entry name" value="DNA_photolyase_N"/>
</dbReference>
<keyword evidence="5 8" id="KW-0274">FAD</keyword>
<dbReference type="GO" id="GO:0003677">
    <property type="term" value="F:DNA binding"/>
    <property type="evidence" value="ECO:0007669"/>
    <property type="project" value="TreeGrafter"/>
</dbReference>
<keyword evidence="6 10" id="KW-0157">Chromophore</keyword>
<dbReference type="PRINTS" id="PR00147">
    <property type="entry name" value="DNAPHOTLYASE"/>
</dbReference>
<dbReference type="EC" id="4.1.99.3" evidence="2"/>
<dbReference type="InterPro" id="IPR002081">
    <property type="entry name" value="Cryptochrome/DNA_photolyase_1"/>
</dbReference>
<dbReference type="SUPFAM" id="SSF48173">
    <property type="entry name" value="Cryptochrome/photolyase FAD-binding domain"/>
    <property type="match status" value="1"/>
</dbReference>
<comment type="cofactor">
    <cofactor evidence="1">
        <name>(6R)-5,10-methylene-5,6,7,8-tetrahydrofolate</name>
        <dbReference type="ChEBI" id="CHEBI:15636"/>
    </cofactor>
</comment>
<evidence type="ECO:0000256" key="8">
    <source>
        <dbReference type="PIRSR" id="PIRSR602081-1"/>
    </source>
</evidence>
<evidence type="ECO:0000313" key="12">
    <source>
        <dbReference type="EMBL" id="BAT58718.1"/>
    </source>
</evidence>
<feature type="site" description="Electron transfer via tryptophanyl radical" evidence="9">
    <location>
        <position position="384"/>
    </location>
</feature>
<evidence type="ECO:0000256" key="3">
    <source>
        <dbReference type="ARBA" id="ARBA00014046"/>
    </source>
</evidence>
<evidence type="ECO:0000256" key="2">
    <source>
        <dbReference type="ARBA" id="ARBA00013149"/>
    </source>
</evidence>
<evidence type="ECO:0000259" key="11">
    <source>
        <dbReference type="PROSITE" id="PS51645"/>
    </source>
</evidence>
<keyword evidence="12" id="KW-0456">Lyase</keyword>
<dbReference type="GO" id="GO:0000719">
    <property type="term" value="P:photoreactive repair"/>
    <property type="evidence" value="ECO:0007669"/>
    <property type="project" value="UniProtKB-ARBA"/>
</dbReference>
<dbReference type="InterPro" id="IPR036155">
    <property type="entry name" value="Crypto/Photolyase_N_sf"/>
</dbReference>
<dbReference type="RefSeq" id="WP_096353062.1">
    <property type="nucleotide sequence ID" value="NZ_AP014946.1"/>
</dbReference>
<dbReference type="PANTHER" id="PTHR11455">
    <property type="entry name" value="CRYPTOCHROME"/>
    <property type="match status" value="1"/>
</dbReference>
<protein>
    <recommendedName>
        <fullName evidence="3">Deoxyribodipyrimidine photo-lyase</fullName>
        <ecNumber evidence="2">4.1.99.3</ecNumber>
    </recommendedName>
</protein>
<dbReference type="PROSITE" id="PS51645">
    <property type="entry name" value="PHR_CRY_ALPHA_BETA"/>
    <property type="match status" value="1"/>
</dbReference>
<organism evidence="12 13">
    <name type="scientific">Variibacter gotjawalensis</name>
    <dbReference type="NCBI Taxonomy" id="1333996"/>
    <lineage>
        <taxon>Bacteria</taxon>
        <taxon>Pseudomonadati</taxon>
        <taxon>Pseudomonadota</taxon>
        <taxon>Alphaproteobacteria</taxon>
        <taxon>Hyphomicrobiales</taxon>
        <taxon>Nitrobacteraceae</taxon>
        <taxon>Variibacter</taxon>
    </lineage>
</organism>
<evidence type="ECO:0000256" key="5">
    <source>
        <dbReference type="ARBA" id="ARBA00022827"/>
    </source>
</evidence>
<evidence type="ECO:0000313" key="13">
    <source>
        <dbReference type="Proteomes" id="UP000236884"/>
    </source>
</evidence>
<feature type="domain" description="Photolyase/cryptochrome alpha/beta" evidence="11">
    <location>
        <begin position="3"/>
        <end position="128"/>
    </location>
</feature>
<feature type="binding site" evidence="8">
    <location>
        <position position="221"/>
    </location>
    <ligand>
        <name>FAD</name>
        <dbReference type="ChEBI" id="CHEBI:57692"/>
    </ligand>
</feature>
<comment type="similarity">
    <text evidence="10">Belongs to the DNA photolyase family.</text>
</comment>
<sequence>MASTALLWFRDDLRLGDNAALRAAAGADALVCLYVLEEEGVRPLGGASQWWLANSLRALDAALREKGQKLILRSGNAAEIVPALADEIGASEVFWNRRYGPAEKIDGQVTRALKQRGIEAKTFAGALLHEPDAIKGSTGAAPKIFAPFWKRLRAAGDPPAPIRAPSKWPSTKRVASDDLADWSLEPTKPDWAGDMRDAWAPGEDGARKRLHAFVDGALSTYADSRERADRDGSSRLSPHLRFGEVSPTQVWHAAKHALDAPAKERPSPASVDKFLAELAWRDFAHHQLRAYPKIADENMRDQFDRFPWSEERKGFTAWTRGQTGYPLVDAAMRHLWAEGWMPNRLRMLTASFLIKHLLSDWRRGEKWFWDTLVDADPANNPTNWQWVAGSGIDSAPYFRIFNPVTQSEKADPDGDYVRKWVPEIAKLPAQFLTAPWEASPMELEEAGVRLGKTYPEPIVDHKEARERALGALKKMTGK</sequence>
<proteinExistence type="inferred from homology"/>
<dbReference type="GO" id="GO:0009416">
    <property type="term" value="P:response to light stimulus"/>
    <property type="evidence" value="ECO:0007669"/>
    <property type="project" value="TreeGrafter"/>
</dbReference>
<feature type="site" description="Electron transfer via tryptophanyl radical" evidence="9">
    <location>
        <position position="361"/>
    </location>
</feature>
<evidence type="ECO:0000256" key="6">
    <source>
        <dbReference type="ARBA" id="ARBA00022991"/>
    </source>
</evidence>
<name>A0A0S3PSB3_9BRAD</name>
<feature type="binding site" evidence="8">
    <location>
        <begin position="374"/>
        <end position="376"/>
    </location>
    <ligand>
        <name>FAD</name>
        <dbReference type="ChEBI" id="CHEBI:57692"/>
    </ligand>
</feature>
<dbReference type="Gene3D" id="1.25.40.80">
    <property type="match status" value="1"/>
</dbReference>
<dbReference type="KEGG" id="vgo:GJW-30_1_01245"/>